<feature type="non-terminal residue" evidence="1">
    <location>
        <position position="106"/>
    </location>
</feature>
<dbReference type="EMBL" id="LAZR01025418">
    <property type="protein sequence ID" value="KKL71980.1"/>
    <property type="molecule type" value="Genomic_DNA"/>
</dbReference>
<accession>A0A0F9GRC0</accession>
<organism evidence="1">
    <name type="scientific">marine sediment metagenome</name>
    <dbReference type="NCBI Taxonomy" id="412755"/>
    <lineage>
        <taxon>unclassified sequences</taxon>
        <taxon>metagenomes</taxon>
        <taxon>ecological metagenomes</taxon>
    </lineage>
</organism>
<evidence type="ECO:0000313" key="1">
    <source>
        <dbReference type="EMBL" id="KKL71980.1"/>
    </source>
</evidence>
<proteinExistence type="predicted"/>
<comment type="caution">
    <text evidence="1">The sequence shown here is derived from an EMBL/GenBank/DDBJ whole genome shotgun (WGS) entry which is preliminary data.</text>
</comment>
<name>A0A0F9GRC0_9ZZZZ</name>
<dbReference type="AlphaFoldDB" id="A0A0F9GRC0"/>
<reference evidence="1" key="1">
    <citation type="journal article" date="2015" name="Nature">
        <title>Complex archaea that bridge the gap between prokaryotes and eukaryotes.</title>
        <authorList>
            <person name="Spang A."/>
            <person name="Saw J.H."/>
            <person name="Jorgensen S.L."/>
            <person name="Zaremba-Niedzwiedzka K."/>
            <person name="Martijn J."/>
            <person name="Lind A.E."/>
            <person name="van Eijk R."/>
            <person name="Schleper C."/>
            <person name="Guy L."/>
            <person name="Ettema T.J."/>
        </authorList>
    </citation>
    <scope>NUCLEOTIDE SEQUENCE</scope>
</reference>
<gene>
    <name evidence="1" type="ORF">LCGC14_2089520</name>
</gene>
<protein>
    <submittedName>
        <fullName evidence="1">Uncharacterized protein</fullName>
    </submittedName>
</protein>
<sequence>MDLLIGQDTELFLKHNNSFVSAYGLIPGNKANPYPVKKGAVQVDGMALEINTVPAKTFTQFKTNINTVLSRLQEMIPDNMEMTVCASADFDPKYLDEQPEEAKRLG</sequence>